<dbReference type="Proteomes" id="UP001165042">
    <property type="component" value="Unassembled WGS sequence"/>
</dbReference>
<evidence type="ECO:0000313" key="2">
    <source>
        <dbReference type="EMBL" id="GLW93957.1"/>
    </source>
</evidence>
<proteinExistence type="predicted"/>
<dbReference type="RefSeq" id="WP_285612165.1">
    <property type="nucleotide sequence ID" value="NZ_BSSD01000007.1"/>
</dbReference>
<dbReference type="GO" id="GO:0017000">
    <property type="term" value="P:antibiotic biosynthetic process"/>
    <property type="evidence" value="ECO:0007669"/>
    <property type="project" value="UniProtKB-ARBA"/>
</dbReference>
<dbReference type="Pfam" id="PF06722">
    <property type="entry name" value="EryCIII-like_C"/>
    <property type="match status" value="1"/>
</dbReference>
<reference evidence="2" key="1">
    <citation type="submission" date="2023-02" db="EMBL/GenBank/DDBJ databases">
        <title>Actinokineospora globicatena NBRC 15670.</title>
        <authorList>
            <person name="Ichikawa N."/>
            <person name="Sato H."/>
            <person name="Tonouchi N."/>
        </authorList>
    </citation>
    <scope>NUCLEOTIDE SEQUENCE</scope>
    <source>
        <strain evidence="2">NBRC 15670</strain>
    </source>
</reference>
<dbReference type="Gene3D" id="3.40.50.2000">
    <property type="entry name" value="Glycogen Phosphorylase B"/>
    <property type="match status" value="2"/>
</dbReference>
<dbReference type="InterPro" id="IPR002213">
    <property type="entry name" value="UDP_glucos_trans"/>
</dbReference>
<accession>A0A9W6QQS7</accession>
<evidence type="ECO:0000313" key="3">
    <source>
        <dbReference type="Proteomes" id="UP001165042"/>
    </source>
</evidence>
<evidence type="ECO:0000259" key="1">
    <source>
        <dbReference type="Pfam" id="PF06722"/>
    </source>
</evidence>
<comment type="caution">
    <text evidence="2">The sequence shown here is derived from an EMBL/GenBank/DDBJ whole genome shotgun (WGS) entry which is preliminary data.</text>
</comment>
<protein>
    <submittedName>
        <fullName evidence="2">Glycosyl transferase</fullName>
    </submittedName>
</protein>
<dbReference type="GO" id="GO:0008194">
    <property type="term" value="F:UDP-glycosyltransferase activity"/>
    <property type="evidence" value="ECO:0007669"/>
    <property type="project" value="InterPro"/>
</dbReference>
<dbReference type="InterPro" id="IPR010610">
    <property type="entry name" value="EryCIII-like_C"/>
</dbReference>
<sequence length="384" mass="40102">MKILFSSLPAHGHTYPLLPLAIAAKEAGHEITYATWDTFHPPLAALGFETIKAGGDMSGEFGRALDGRQIADLTPDEVIAVAHRVFGDVLSRIAVADLEPLLRARDFDLVVYEAAAFGAAIAAKRVGVPAISHGISKPTSLSQMPALQNFLPTLAAEYGVEFSTTNRTGFGDPYLDIYPESLQDSETLADYSTRVPLRPVSFATPGDLPPSVTTGQGKLIYLTLGTAFGNLDVLRTAITGLAATGHRVLVAAGPTVDIAALGEPPANVTIESWVPQAEVLPHTDLVVHHGGSGTTLGTAAVGVRQLFLPQGADQFINAETFTTAGAATQLLGEAVTPDAVTEAATNLLANDAAAKIVAALAEEIAALPSPTTTVTRFPEWATRP</sequence>
<keyword evidence="2" id="KW-0808">Transferase</keyword>
<dbReference type="GO" id="GO:0016758">
    <property type="term" value="F:hexosyltransferase activity"/>
    <property type="evidence" value="ECO:0007669"/>
    <property type="project" value="UniProtKB-ARBA"/>
</dbReference>
<dbReference type="SUPFAM" id="SSF53756">
    <property type="entry name" value="UDP-Glycosyltransferase/glycogen phosphorylase"/>
    <property type="match status" value="1"/>
</dbReference>
<dbReference type="EMBL" id="BSSD01000007">
    <property type="protein sequence ID" value="GLW93957.1"/>
    <property type="molecule type" value="Genomic_DNA"/>
</dbReference>
<dbReference type="PANTHER" id="PTHR48050">
    <property type="entry name" value="STEROL 3-BETA-GLUCOSYLTRANSFERASE"/>
    <property type="match status" value="1"/>
</dbReference>
<organism evidence="2 3">
    <name type="scientific">Actinokineospora globicatena</name>
    <dbReference type="NCBI Taxonomy" id="103729"/>
    <lineage>
        <taxon>Bacteria</taxon>
        <taxon>Bacillati</taxon>
        <taxon>Actinomycetota</taxon>
        <taxon>Actinomycetes</taxon>
        <taxon>Pseudonocardiales</taxon>
        <taxon>Pseudonocardiaceae</taxon>
        <taxon>Actinokineospora</taxon>
    </lineage>
</organism>
<dbReference type="AlphaFoldDB" id="A0A9W6QQS7"/>
<dbReference type="CDD" id="cd03784">
    <property type="entry name" value="GT1_Gtf-like"/>
    <property type="match status" value="1"/>
</dbReference>
<name>A0A9W6QQS7_9PSEU</name>
<gene>
    <name evidence="2" type="ORF">Aglo03_47730</name>
</gene>
<feature type="domain" description="Erythromycin biosynthesis protein CIII-like C-terminal" evidence="1">
    <location>
        <begin position="258"/>
        <end position="376"/>
    </location>
</feature>
<keyword evidence="3" id="KW-1185">Reference proteome</keyword>
<dbReference type="InterPro" id="IPR050426">
    <property type="entry name" value="Glycosyltransferase_28"/>
</dbReference>
<dbReference type="PANTHER" id="PTHR48050:SF13">
    <property type="entry name" value="STEROL 3-BETA-GLUCOSYLTRANSFERASE UGT80A2"/>
    <property type="match status" value="1"/>
</dbReference>